<protein>
    <submittedName>
        <fullName evidence="5">Phosphoglucomutase/phosphomannomutase alpha/beta/alpha domain I</fullName>
    </submittedName>
</protein>
<dbReference type="AlphaFoldDB" id="A0A3P3XSM8"/>
<reference evidence="5" key="1">
    <citation type="submission" date="2017-02" db="EMBL/GenBank/DDBJ databases">
        <authorList>
            <person name="Regsiter A."/>
            <person name="William W."/>
        </authorList>
    </citation>
    <scope>NUCLEOTIDE SEQUENCE</scope>
    <source>
        <strain evidence="5">BdmA 4</strain>
    </source>
</reference>
<dbReference type="InterPro" id="IPR005844">
    <property type="entry name" value="A-D-PHexomutase_a/b/a-I"/>
</dbReference>
<dbReference type="InterPro" id="IPR016055">
    <property type="entry name" value="A-D-PHexomutase_a/b/a-I/II/III"/>
</dbReference>
<gene>
    <name evidence="5" type="ORF">SPIRO4BDMA_50820</name>
</gene>
<dbReference type="PANTHER" id="PTHR42946">
    <property type="entry name" value="PHOSPHOHEXOSE MUTASE"/>
    <property type="match status" value="1"/>
</dbReference>
<name>A0A3P3XSM8_9SPIR</name>
<feature type="domain" description="Alpha-D-phosphohexomutase alpha/beta/alpha" evidence="4">
    <location>
        <begin position="92"/>
        <end position="199"/>
    </location>
</feature>
<dbReference type="GO" id="GO:0005975">
    <property type="term" value="P:carbohydrate metabolic process"/>
    <property type="evidence" value="ECO:0007669"/>
    <property type="project" value="InterPro"/>
</dbReference>
<proteinExistence type="inferred from homology"/>
<dbReference type="SUPFAM" id="SSF53738">
    <property type="entry name" value="Phosphoglucomutase, first 3 domains"/>
    <property type="match status" value="1"/>
</dbReference>
<dbReference type="Pfam" id="PF02878">
    <property type="entry name" value="PGM_PMM_I"/>
    <property type="match status" value="1"/>
</dbReference>
<evidence type="ECO:0000259" key="4">
    <source>
        <dbReference type="Pfam" id="PF02878"/>
    </source>
</evidence>
<evidence type="ECO:0000256" key="2">
    <source>
        <dbReference type="ARBA" id="ARBA00010231"/>
    </source>
</evidence>
<accession>A0A3P3XSM8</accession>
<comment type="similarity">
    <text evidence="2">Belongs to the phosphohexose mutase family.</text>
</comment>
<dbReference type="EMBL" id="FWDO01000005">
    <property type="protein sequence ID" value="SLM19305.1"/>
    <property type="molecule type" value="Genomic_DNA"/>
</dbReference>
<evidence type="ECO:0000256" key="1">
    <source>
        <dbReference type="ARBA" id="ARBA00001946"/>
    </source>
</evidence>
<evidence type="ECO:0000313" key="5">
    <source>
        <dbReference type="EMBL" id="SLM19305.1"/>
    </source>
</evidence>
<evidence type="ECO:0000256" key="3">
    <source>
        <dbReference type="ARBA" id="ARBA00022553"/>
    </source>
</evidence>
<dbReference type="PANTHER" id="PTHR42946:SF1">
    <property type="entry name" value="PHOSPHOGLUCOMUTASE (ALPHA-D-GLUCOSE-1,6-BISPHOSPHATE-DEPENDENT)"/>
    <property type="match status" value="1"/>
</dbReference>
<keyword evidence="3" id="KW-0597">Phosphoprotein</keyword>
<sequence length="658" mass="70767">MPLITHPLLGLAVGDPTKIPLARETLPSPQEVQLAAHSLILSASGWRTICANASATASYASWDLDHSPENSLSRDLSPADTAIVAGMALVFSAFMKKLCKGRRPVVLLGVDTRPTGPAIADVFARVLIGGGCEVRYLFIVPAPEIMAYSAQTTSLPSGHEFHSDGFAYISASHNPPGHNGLKFGIGGGVLTGEQIAPLITALKAFIANSEAPELALSAIEKTDLRELAACYGNVAHWKRYSQSAYMLFAHRVFTDESELDAQEKMLSEIAAACAERPLGVIAELNGSARTQSIDFDWLSALGIQVKVLNAEPGVFAHRIVPENESLQDCSESLNEAHAENAAFALGYVPDCDGDRGNLVYYSNALQGSVPLEAQQVFALVCLSELAYLRWKGETRPIAVVVNDATSMRIEAIARAFGARVFRAETGEANVVSCAERLRSEGWVVRILGEGSNGGNITYPSKVRDPLSTIGSMIRLLRLGQAKKGNTCFSLWLEAIGAPERYRPDYGLDDVIASLPPWATTSAFEPYAALKTAAKDKIALKNAYQSLFLEAWPQMLPELTDRLGIASWRAFATIGPREHEIGADFGASENGGLRIVLYDEQGASCAFLWMRASGTEPVFRIGVDIKGGTGADEAWLRGWHTNLVTQADLLVAHSQNVVG</sequence>
<dbReference type="GO" id="GO:0004615">
    <property type="term" value="F:phosphomannomutase activity"/>
    <property type="evidence" value="ECO:0007669"/>
    <property type="project" value="TreeGrafter"/>
</dbReference>
<comment type="cofactor">
    <cofactor evidence="1">
        <name>Mg(2+)</name>
        <dbReference type="ChEBI" id="CHEBI:18420"/>
    </cofactor>
</comment>
<dbReference type="Gene3D" id="3.40.120.10">
    <property type="entry name" value="Alpha-D-Glucose-1,6-Bisphosphate, subunit A, domain 3"/>
    <property type="match status" value="3"/>
</dbReference>
<dbReference type="InterPro" id="IPR050060">
    <property type="entry name" value="Phosphoglucosamine_mutase"/>
</dbReference>
<organism evidence="5">
    <name type="scientific">uncultured spirochete</name>
    <dbReference type="NCBI Taxonomy" id="156406"/>
    <lineage>
        <taxon>Bacteria</taxon>
        <taxon>Pseudomonadati</taxon>
        <taxon>Spirochaetota</taxon>
        <taxon>Spirochaetia</taxon>
        <taxon>Spirochaetales</taxon>
        <taxon>environmental samples</taxon>
    </lineage>
</organism>